<dbReference type="InterPro" id="IPR052202">
    <property type="entry name" value="Yeast_MetPath_Reg"/>
</dbReference>
<keyword evidence="10" id="KW-1185">Reference proteome</keyword>
<evidence type="ECO:0000256" key="8">
    <source>
        <dbReference type="SAM" id="MobiDB-lite"/>
    </source>
</evidence>
<sequence>MSENFTHPENESPMSPGTTPAGCDGAHPVCKSCDRAGAACIYERSIRPQYPGGKSLYINALEERIAFLEARLPAYAEDHFEAVSSTSNLVQTPHNETSRIPPRRESYSSHRDSVSDDIDGDEQSFLVDGVAYLSLCASGTQDAAPEPFYLGSSSGAAIAHRDINVELPTPSTEFWTLTHKDAPDPTEANPWSNIEPFIHVIKLERIQSQIHRTVFRVDKDVPLGATVERAKLDAKIASMRADLDDWVQTTPHPPKGAKITWMYDPESSSHDSQDFFNLCFVAGLTLVFCLWRDRSLFSYDVIEATQACSQSLTIFGEKWAGAVKYRDIFDALSGSLIKTLVNPSSSLMAETGGSPGGTSRRQPLKVDLDIESLRKAAPARSHQENMNTEEGDETSEGGPKMIHMISDAVKEAFMEVDEEAPGGWHGWRMWSEMLREEETLVPEPGLEDSIQTGQRGLMETDGWDFGGMEGLR</sequence>
<organism evidence="9 10">
    <name type="scientific">Cylindrodendrum hubeiense</name>
    <dbReference type="NCBI Taxonomy" id="595255"/>
    <lineage>
        <taxon>Eukaryota</taxon>
        <taxon>Fungi</taxon>
        <taxon>Dikarya</taxon>
        <taxon>Ascomycota</taxon>
        <taxon>Pezizomycotina</taxon>
        <taxon>Sordariomycetes</taxon>
        <taxon>Hypocreomycetidae</taxon>
        <taxon>Hypocreales</taxon>
        <taxon>Nectriaceae</taxon>
        <taxon>Cylindrodendrum</taxon>
    </lineage>
</organism>
<keyword evidence="3" id="KW-0862">Zinc</keyword>
<keyword evidence="6" id="KW-0804">Transcription</keyword>
<dbReference type="GO" id="GO:0043565">
    <property type="term" value="F:sequence-specific DNA binding"/>
    <property type="evidence" value="ECO:0007669"/>
    <property type="project" value="TreeGrafter"/>
</dbReference>
<dbReference type="AlphaFoldDB" id="A0A9P5LD08"/>
<keyword evidence="7" id="KW-0539">Nucleus</keyword>
<reference evidence="9" key="1">
    <citation type="submission" date="2020-03" db="EMBL/GenBank/DDBJ databases">
        <title>Draft Genome Sequence of Cylindrodendrum hubeiense.</title>
        <authorList>
            <person name="Buettner E."/>
            <person name="Kellner H."/>
        </authorList>
    </citation>
    <scope>NUCLEOTIDE SEQUENCE</scope>
    <source>
        <strain evidence="9">IHI 201604</strain>
    </source>
</reference>
<dbReference type="PANTHER" id="PTHR47782:SF12">
    <property type="entry name" value="ZN(II)2CYS6 TRANSCRIPTION FACTOR (EUROFUNG)"/>
    <property type="match status" value="1"/>
</dbReference>
<evidence type="ECO:0000256" key="1">
    <source>
        <dbReference type="ARBA" id="ARBA00004123"/>
    </source>
</evidence>
<keyword evidence="5" id="KW-0238">DNA-binding</keyword>
<dbReference type="InterPro" id="IPR001138">
    <property type="entry name" value="Zn2Cys6_DnaBD"/>
</dbReference>
<feature type="compositionally biased region" description="Basic and acidic residues" evidence="8">
    <location>
        <begin position="1"/>
        <end position="10"/>
    </location>
</feature>
<comment type="subcellular location">
    <subcellularLocation>
        <location evidence="1">Nucleus</location>
    </subcellularLocation>
</comment>
<evidence type="ECO:0000256" key="5">
    <source>
        <dbReference type="ARBA" id="ARBA00023125"/>
    </source>
</evidence>
<protein>
    <submittedName>
        <fullName evidence="9">Uncharacterized protein</fullName>
    </submittedName>
</protein>
<dbReference type="InterPro" id="IPR036864">
    <property type="entry name" value="Zn2-C6_fun-type_DNA-bd_sf"/>
</dbReference>
<keyword evidence="4" id="KW-0805">Transcription regulation</keyword>
<dbReference type="GO" id="GO:0000981">
    <property type="term" value="F:DNA-binding transcription factor activity, RNA polymerase II-specific"/>
    <property type="evidence" value="ECO:0007669"/>
    <property type="project" value="InterPro"/>
</dbReference>
<feature type="region of interest" description="Disordered" evidence="8">
    <location>
        <begin position="376"/>
        <end position="399"/>
    </location>
</feature>
<evidence type="ECO:0000313" key="9">
    <source>
        <dbReference type="EMBL" id="KAF7552867.1"/>
    </source>
</evidence>
<evidence type="ECO:0000256" key="2">
    <source>
        <dbReference type="ARBA" id="ARBA00022723"/>
    </source>
</evidence>
<proteinExistence type="predicted"/>
<dbReference type="Gene3D" id="4.10.240.10">
    <property type="entry name" value="Zn(2)-C6 fungal-type DNA-binding domain"/>
    <property type="match status" value="1"/>
</dbReference>
<dbReference type="Proteomes" id="UP000722485">
    <property type="component" value="Unassembled WGS sequence"/>
</dbReference>
<feature type="region of interest" description="Disordered" evidence="8">
    <location>
        <begin position="87"/>
        <end position="119"/>
    </location>
</feature>
<keyword evidence="2" id="KW-0479">Metal-binding</keyword>
<dbReference type="PANTHER" id="PTHR47782">
    <property type="entry name" value="ZN(II)2CYS6 TRANSCRIPTION FACTOR (EUROFUNG)-RELATED"/>
    <property type="match status" value="1"/>
</dbReference>
<evidence type="ECO:0000313" key="10">
    <source>
        <dbReference type="Proteomes" id="UP000722485"/>
    </source>
</evidence>
<name>A0A9P5LD08_9HYPO</name>
<gene>
    <name evidence="9" type="ORF">G7Z17_g4047</name>
</gene>
<dbReference type="EMBL" id="JAANBB010000054">
    <property type="protein sequence ID" value="KAF7552867.1"/>
    <property type="molecule type" value="Genomic_DNA"/>
</dbReference>
<feature type="region of interest" description="Disordered" evidence="8">
    <location>
        <begin position="1"/>
        <end position="20"/>
    </location>
</feature>
<evidence type="ECO:0000256" key="7">
    <source>
        <dbReference type="ARBA" id="ARBA00023242"/>
    </source>
</evidence>
<comment type="caution">
    <text evidence="9">The sequence shown here is derived from an EMBL/GenBank/DDBJ whole genome shotgun (WGS) entry which is preliminary data.</text>
</comment>
<dbReference type="GO" id="GO:0008270">
    <property type="term" value="F:zinc ion binding"/>
    <property type="evidence" value="ECO:0007669"/>
    <property type="project" value="InterPro"/>
</dbReference>
<evidence type="ECO:0000256" key="4">
    <source>
        <dbReference type="ARBA" id="ARBA00023015"/>
    </source>
</evidence>
<dbReference type="GO" id="GO:0045944">
    <property type="term" value="P:positive regulation of transcription by RNA polymerase II"/>
    <property type="evidence" value="ECO:0007669"/>
    <property type="project" value="TreeGrafter"/>
</dbReference>
<evidence type="ECO:0000256" key="6">
    <source>
        <dbReference type="ARBA" id="ARBA00023163"/>
    </source>
</evidence>
<feature type="compositionally biased region" description="Basic and acidic residues" evidence="8">
    <location>
        <begin position="102"/>
        <end position="114"/>
    </location>
</feature>
<evidence type="ECO:0000256" key="3">
    <source>
        <dbReference type="ARBA" id="ARBA00022833"/>
    </source>
</evidence>
<dbReference type="GO" id="GO:0005634">
    <property type="term" value="C:nucleus"/>
    <property type="evidence" value="ECO:0007669"/>
    <property type="project" value="UniProtKB-SubCell"/>
</dbReference>
<dbReference type="CDD" id="cd12148">
    <property type="entry name" value="fungal_TF_MHR"/>
    <property type="match status" value="1"/>
</dbReference>
<dbReference type="CDD" id="cd00067">
    <property type="entry name" value="GAL4"/>
    <property type="match status" value="1"/>
</dbReference>
<dbReference type="OrthoDB" id="189997at2759"/>
<accession>A0A9P5LD08</accession>